<organism evidence="2 3">
    <name type="scientific">Microbotryum saponariae</name>
    <dbReference type="NCBI Taxonomy" id="289078"/>
    <lineage>
        <taxon>Eukaryota</taxon>
        <taxon>Fungi</taxon>
        <taxon>Dikarya</taxon>
        <taxon>Basidiomycota</taxon>
        <taxon>Pucciniomycotina</taxon>
        <taxon>Microbotryomycetes</taxon>
        <taxon>Microbotryales</taxon>
        <taxon>Microbotryaceae</taxon>
        <taxon>Microbotryum</taxon>
    </lineage>
</organism>
<proteinExistence type="predicted"/>
<dbReference type="EMBL" id="FMWP01000060">
    <property type="protein sequence ID" value="SCZ95061.1"/>
    <property type="molecule type" value="Genomic_DNA"/>
</dbReference>
<dbReference type="OrthoDB" id="3353471at2759"/>
<dbReference type="PANTHER" id="PTHR23274:SF51">
    <property type="entry name" value="OS03G0423850 PROTEIN"/>
    <property type="match status" value="1"/>
</dbReference>
<gene>
    <name evidence="2" type="ORF">BZ3500_MVSOF-1268-A1-R1_CHR11-3G03576</name>
</gene>
<evidence type="ECO:0000313" key="3">
    <source>
        <dbReference type="Proteomes" id="UP000249723"/>
    </source>
</evidence>
<keyword evidence="3" id="KW-1185">Reference proteome</keyword>
<dbReference type="PANTHER" id="PTHR23274">
    <property type="entry name" value="DNA HELICASE-RELATED"/>
    <property type="match status" value="1"/>
</dbReference>
<sequence length="162" mass="17431">MAPDLISPVYLHSINPSDFPAHRLRLKEGIPVVLRNLDPDAGLCNGTCLIVLHARSQSPTWFHYAPAPPPLRVALATTINKVLGQSLDCVGVDLTLHPVFTHGQLDVSLSRAMSVDRIKVLLPSRDPADDDDDLPAVDRAAAATTATPKPVFCSVLRAMNGE</sequence>
<dbReference type="SUPFAM" id="SSF52540">
    <property type="entry name" value="P-loop containing nucleoside triphosphate hydrolases"/>
    <property type="match status" value="1"/>
</dbReference>
<protein>
    <submittedName>
        <fullName evidence="2">BZ3500_MvSof-1268-A1-R1_Chr11-3g03576 protein</fullName>
    </submittedName>
</protein>
<accession>A0A2X0L859</accession>
<dbReference type="InterPro" id="IPR027417">
    <property type="entry name" value="P-loop_NTPase"/>
</dbReference>
<evidence type="ECO:0000259" key="1">
    <source>
        <dbReference type="Pfam" id="PF21530"/>
    </source>
</evidence>
<dbReference type="STRING" id="289078.A0A2X0L859"/>
<reference evidence="3" key="1">
    <citation type="submission" date="2016-10" db="EMBL/GenBank/DDBJ databases">
        <authorList>
            <person name="Jeantristanb JTB J.-T."/>
            <person name="Ricardo R."/>
        </authorList>
    </citation>
    <scope>NUCLEOTIDE SEQUENCE [LARGE SCALE GENOMIC DNA]</scope>
</reference>
<dbReference type="GO" id="GO:0005657">
    <property type="term" value="C:replication fork"/>
    <property type="evidence" value="ECO:0007669"/>
    <property type="project" value="TreeGrafter"/>
</dbReference>
<dbReference type="AlphaFoldDB" id="A0A2X0L859"/>
<evidence type="ECO:0000313" key="2">
    <source>
        <dbReference type="EMBL" id="SCZ95061.1"/>
    </source>
</evidence>
<name>A0A2X0L859_9BASI</name>
<dbReference type="Proteomes" id="UP000249723">
    <property type="component" value="Unassembled WGS sequence"/>
</dbReference>
<feature type="domain" description="DNA helicase Pif1-like 2B" evidence="1">
    <location>
        <begin position="10"/>
        <end position="52"/>
    </location>
</feature>
<dbReference type="InterPro" id="IPR049163">
    <property type="entry name" value="Pif1-like_2B_dom"/>
</dbReference>
<dbReference type="GO" id="GO:0006260">
    <property type="term" value="P:DNA replication"/>
    <property type="evidence" value="ECO:0007669"/>
    <property type="project" value="TreeGrafter"/>
</dbReference>
<dbReference type="Pfam" id="PF21530">
    <property type="entry name" value="Pif1_2B_dom"/>
    <property type="match status" value="1"/>
</dbReference>